<reference evidence="2" key="1">
    <citation type="journal article" date="2019" name="Sci. Rep.">
        <title>Draft genome of Tanacetum cinerariifolium, the natural source of mosquito coil.</title>
        <authorList>
            <person name="Yamashiro T."/>
            <person name="Shiraishi A."/>
            <person name="Satake H."/>
            <person name="Nakayama K."/>
        </authorList>
    </citation>
    <scope>NUCLEOTIDE SEQUENCE</scope>
</reference>
<name>A0A699IXJ0_TANCI</name>
<comment type="caution">
    <text evidence="2">The sequence shown here is derived from an EMBL/GenBank/DDBJ whole genome shotgun (WGS) entry which is preliminary data.</text>
</comment>
<dbReference type="AlphaFoldDB" id="A0A699IXJ0"/>
<feature type="region of interest" description="Disordered" evidence="1">
    <location>
        <begin position="263"/>
        <end position="284"/>
    </location>
</feature>
<dbReference type="EMBL" id="BKCJ010345013">
    <property type="protein sequence ID" value="GEZ93987.1"/>
    <property type="molecule type" value="Genomic_DNA"/>
</dbReference>
<feature type="region of interest" description="Disordered" evidence="1">
    <location>
        <begin position="542"/>
        <end position="584"/>
    </location>
</feature>
<feature type="non-terminal residue" evidence="2">
    <location>
        <position position="1"/>
    </location>
</feature>
<feature type="region of interest" description="Disordered" evidence="1">
    <location>
        <begin position="121"/>
        <end position="158"/>
    </location>
</feature>
<evidence type="ECO:0000256" key="1">
    <source>
        <dbReference type="SAM" id="MobiDB-lite"/>
    </source>
</evidence>
<protein>
    <recommendedName>
        <fullName evidence="3">Synaptobrevin, longin-like domain protein</fullName>
    </recommendedName>
</protein>
<feature type="compositionally biased region" description="Low complexity" evidence="1">
    <location>
        <begin position="142"/>
        <end position="158"/>
    </location>
</feature>
<sequence>KGEHNVDFHPMVDFIEASPLRIETTKEGTKILATVDGIVRTVSESSLRRNLKLRDEEGISSLPDAKLFENLTLMGYNISPNQKFTFQKVPFHTRKLFTTLRVNSPSFSGRIVPLFDTMLVQQGEGSGTPTEPHHTPSPEAPSPSHTTHTSPSLPPVTTTSIITVTPTETTPIRATIAKSSTLPHDSVPRVTSPIAVEGKEREGLAARSSGDDAPLNGRSMDEGEAATERISDDSEEMATVLTSMDAATVLASRVIDVPTGSGSIPTISTPAEGSVPTGSEEVPTASPVFTTATVIDAQVARELEEQLEREDQRRAKQIARDAKVARIHVEEELQSMIDGLDSNNETIAKYLQEYHQFSSELLIERRVELISDLKTSKEVTKEAKPPEEVTEEKVKEMMQLVPIEEVYVEALQVKNPIIDWKHLDKEDLNQLWRLVKETLSNSPPTIDWKLYDSCGVHHVTSKDKQIFMLVEKDYPLSWSIKFKGGLLGIKCTMHFHCQLQSSHWQNNFPLLVKKDATAKRKVKPLPGRLHWWTQEQMPSCSLGQAGGGGGSSTCDDLEAPGDPKVLDGPAGGGRGGARQCDHGS</sequence>
<organism evidence="2">
    <name type="scientific">Tanacetum cinerariifolium</name>
    <name type="common">Dalmatian daisy</name>
    <name type="synonym">Chrysanthemum cinerariifolium</name>
    <dbReference type="NCBI Taxonomy" id="118510"/>
    <lineage>
        <taxon>Eukaryota</taxon>
        <taxon>Viridiplantae</taxon>
        <taxon>Streptophyta</taxon>
        <taxon>Embryophyta</taxon>
        <taxon>Tracheophyta</taxon>
        <taxon>Spermatophyta</taxon>
        <taxon>Magnoliopsida</taxon>
        <taxon>eudicotyledons</taxon>
        <taxon>Gunneridae</taxon>
        <taxon>Pentapetalae</taxon>
        <taxon>asterids</taxon>
        <taxon>campanulids</taxon>
        <taxon>Asterales</taxon>
        <taxon>Asteraceae</taxon>
        <taxon>Asteroideae</taxon>
        <taxon>Anthemideae</taxon>
        <taxon>Anthemidinae</taxon>
        <taxon>Tanacetum</taxon>
    </lineage>
</organism>
<proteinExistence type="predicted"/>
<accession>A0A699IXJ0</accession>
<evidence type="ECO:0008006" key="3">
    <source>
        <dbReference type="Google" id="ProtNLM"/>
    </source>
</evidence>
<evidence type="ECO:0000313" key="2">
    <source>
        <dbReference type="EMBL" id="GEZ93987.1"/>
    </source>
</evidence>
<gene>
    <name evidence="2" type="ORF">Tci_565960</name>
</gene>
<feature type="region of interest" description="Disordered" evidence="1">
    <location>
        <begin position="199"/>
        <end position="233"/>
    </location>
</feature>